<accession>A0A0D7BSP1</accession>
<proteinExistence type="predicted"/>
<name>A0A0D7BSP1_9AGAR</name>
<evidence type="ECO:0000313" key="1">
    <source>
        <dbReference type="EMBL" id="KIY73260.1"/>
    </source>
</evidence>
<dbReference type="OrthoDB" id="2678231at2759"/>
<dbReference type="Proteomes" id="UP000054007">
    <property type="component" value="Unassembled WGS sequence"/>
</dbReference>
<protein>
    <submittedName>
        <fullName evidence="1">Uncharacterized protein</fullName>
    </submittedName>
</protein>
<organism evidence="1 2">
    <name type="scientific">Cylindrobasidium torrendii FP15055 ss-10</name>
    <dbReference type="NCBI Taxonomy" id="1314674"/>
    <lineage>
        <taxon>Eukaryota</taxon>
        <taxon>Fungi</taxon>
        <taxon>Dikarya</taxon>
        <taxon>Basidiomycota</taxon>
        <taxon>Agaricomycotina</taxon>
        <taxon>Agaricomycetes</taxon>
        <taxon>Agaricomycetidae</taxon>
        <taxon>Agaricales</taxon>
        <taxon>Marasmiineae</taxon>
        <taxon>Physalacriaceae</taxon>
        <taxon>Cylindrobasidium</taxon>
    </lineage>
</organism>
<reference evidence="1 2" key="1">
    <citation type="journal article" date="2015" name="Fungal Genet. Biol.">
        <title>Evolution of novel wood decay mechanisms in Agaricales revealed by the genome sequences of Fistulina hepatica and Cylindrobasidium torrendii.</title>
        <authorList>
            <person name="Floudas D."/>
            <person name="Held B.W."/>
            <person name="Riley R."/>
            <person name="Nagy L.G."/>
            <person name="Koehler G."/>
            <person name="Ransdell A.S."/>
            <person name="Younus H."/>
            <person name="Chow J."/>
            <person name="Chiniquy J."/>
            <person name="Lipzen A."/>
            <person name="Tritt A."/>
            <person name="Sun H."/>
            <person name="Haridas S."/>
            <person name="LaButti K."/>
            <person name="Ohm R.A."/>
            <person name="Kues U."/>
            <person name="Blanchette R.A."/>
            <person name="Grigoriev I.V."/>
            <person name="Minto R.E."/>
            <person name="Hibbett D.S."/>
        </authorList>
    </citation>
    <scope>NUCLEOTIDE SEQUENCE [LARGE SCALE GENOMIC DNA]</scope>
    <source>
        <strain evidence="1 2">FP15055 ss-10</strain>
    </source>
</reference>
<sequence length="240" mass="27936">MLNGRPFKNKEIETPDRRRIPSVFKELEQELRDIPGEEQFHATFAREVSYFPWEDEKTLVVDLLQENPIGGRQSVDEDAKVEELIESLQGCFSLHSKDRLTNIAETIVPAVRCVKAAHRSLEENVDPQYAAGFLEFGRTCAKIEEITIKEHTEIYAEFEASRARVAEYRAMLDEACMRREKLWDDFEERINTIMKPSLDLAKELPAKTERTIAEVEKQSKKQFKTESQEQRIKDILTKLM</sequence>
<evidence type="ECO:0000313" key="2">
    <source>
        <dbReference type="Proteomes" id="UP000054007"/>
    </source>
</evidence>
<gene>
    <name evidence="1" type="ORF">CYLTODRAFT_417225</name>
</gene>
<keyword evidence="2" id="KW-1185">Reference proteome</keyword>
<dbReference type="AlphaFoldDB" id="A0A0D7BSP1"/>
<dbReference type="EMBL" id="KN880437">
    <property type="protein sequence ID" value="KIY73260.1"/>
    <property type="molecule type" value="Genomic_DNA"/>
</dbReference>